<evidence type="ECO:0000313" key="2">
    <source>
        <dbReference type="EMBL" id="OWJ54069.1"/>
    </source>
</evidence>
<dbReference type="GeneID" id="26098896"/>
<accession>A0A0P0N2Q3</accession>
<dbReference type="RefSeq" id="WP_055408032.1">
    <property type="nucleotide sequence ID" value="NZ_CP013011.1"/>
</dbReference>
<dbReference type="EMBL" id="NCQP01000007">
    <property type="protein sequence ID" value="OWJ54069.1"/>
    <property type="molecule type" value="Genomic_DNA"/>
</dbReference>
<dbReference type="STRING" id="1273541.Pyrde_0560"/>
<evidence type="ECO:0000313" key="1">
    <source>
        <dbReference type="EMBL" id="ALL00610.1"/>
    </source>
</evidence>
<reference evidence="1 3" key="1">
    <citation type="submission" date="2015-10" db="EMBL/GenBank/DDBJ databases">
        <title>Complete genome sequence of hyperthermophilic archaeon Pyrodictium delaneyi Su06.</title>
        <authorList>
            <person name="Jung J.-H."/>
            <person name="Lin J."/>
            <person name="Holden J.F."/>
            <person name="Park C.-S."/>
        </authorList>
    </citation>
    <scope>NUCLEOTIDE SEQUENCE [LARGE SCALE GENOMIC DNA]</scope>
    <source>
        <strain evidence="1 3">Su06</strain>
    </source>
</reference>
<dbReference type="OrthoDB" id="378717at2157"/>
<gene>
    <name evidence="2" type="ORF">Pdsh_09405</name>
    <name evidence="1" type="ORF">Pyrde_0560</name>
</gene>
<dbReference type="Proteomes" id="UP000196694">
    <property type="component" value="Unassembled WGS sequence"/>
</dbReference>
<protein>
    <recommendedName>
        <fullName evidence="5">SIS domain-containing protein</fullName>
    </recommendedName>
</protein>
<evidence type="ECO:0000313" key="3">
    <source>
        <dbReference type="Proteomes" id="UP000058613"/>
    </source>
</evidence>
<sequence length="316" mass="35075">MLPLTRDSTTLTASTLAAIEADATSKAKTVTELAESPNTIYVAFAGSFYAQSAAHLFYWILRQLTDKTIYIQPIEAFLYHTLAYHEETSLLVLFAEPGAENIIARTADAARITETRFVIVSTPLPDIIAARIGKENLIEVTSQRPSVHYMLLAAKSATYLAEKFSGIRIRVNRLLNELSDISYVYDSLIDRYKQFINDFVEAVKAGKELSVYASTTMLPTAYILSGYIHKANVYPVSSLPVHMTARLLHGTVLAMLTDVEADILKEARFKLSMYTPKDTKILELVLHTDPLTAPLYGSLVVEHAIDKIEHSLPSTS</sequence>
<evidence type="ECO:0000313" key="4">
    <source>
        <dbReference type="Proteomes" id="UP000196694"/>
    </source>
</evidence>
<name>A0A0P0N2Q3_9CREN</name>
<proteinExistence type="predicted"/>
<reference evidence="2 4" key="2">
    <citation type="submission" date="2017-05" db="EMBL/GenBank/DDBJ databases">
        <title>The draft genome of the hyperthermophilic archaeon 'Pyrodictium delaneyi strain Hulk', an iron and nitrate reducer, reveals the capacity for sulfate reduction.</title>
        <authorList>
            <person name="Demey L.M."/>
            <person name="Miller C."/>
            <person name="Manzella M."/>
            <person name="Reguera G."/>
            <person name="Kashefi K."/>
        </authorList>
    </citation>
    <scope>NUCLEOTIDE SEQUENCE [LARGE SCALE GENOMIC DNA]</scope>
    <source>
        <strain evidence="2 4">Hulk</strain>
    </source>
</reference>
<dbReference type="KEGG" id="pdl:Pyrde_0560"/>
<evidence type="ECO:0008006" key="5">
    <source>
        <dbReference type="Google" id="ProtNLM"/>
    </source>
</evidence>
<dbReference type="AlphaFoldDB" id="A0A0P0N2Q3"/>
<dbReference type="Proteomes" id="UP000058613">
    <property type="component" value="Chromosome"/>
</dbReference>
<dbReference type="EMBL" id="CP013011">
    <property type="protein sequence ID" value="ALL00610.1"/>
    <property type="molecule type" value="Genomic_DNA"/>
</dbReference>
<organism evidence="1 3">
    <name type="scientific">Pyrodictium delaneyi</name>
    <dbReference type="NCBI Taxonomy" id="1273541"/>
    <lineage>
        <taxon>Archaea</taxon>
        <taxon>Thermoproteota</taxon>
        <taxon>Thermoprotei</taxon>
        <taxon>Desulfurococcales</taxon>
        <taxon>Pyrodictiaceae</taxon>
        <taxon>Pyrodictium</taxon>
    </lineage>
</organism>
<keyword evidence="4" id="KW-1185">Reference proteome</keyword>